<evidence type="ECO:0000313" key="7">
    <source>
        <dbReference type="EMBL" id="MDN0085840.1"/>
    </source>
</evidence>
<protein>
    <submittedName>
        <fullName evidence="6">Leucine transcriptional activator</fullName>
    </submittedName>
    <submittedName>
        <fullName evidence="7">LysR family transcriptional regulator</fullName>
    </submittedName>
</protein>
<sequence length="299" mass="33345">MNNLRAIDLNLLVILDVLLSERHVSRAATRLHMSQPAVSHALNRLRYLLDDPLLVRAPGGFQLTRRALELVQPLQQILEQVRQLVGSAQFVPAQASQSFRIALSDYGAAIVLPGLLQRLRQQAPGIDLVVVQLSREQMVEQVLAGQLDLALGVFPHLPAGLSSCRLFEEHFVCVADANHPLGNEKRLTLDAYLAQPHLLVSMRGESVGEVEAALTDLGIRRRIAAILPHFLVAPQTVVGTDLLLTIASRVVATQPESMRLLHLELPFVVPSFDFVQIWHPRHSHKEDQRWLRQQVVESL</sequence>
<keyword evidence="2" id="KW-0805">Transcription regulation</keyword>
<evidence type="ECO:0000259" key="5">
    <source>
        <dbReference type="PROSITE" id="PS50931"/>
    </source>
</evidence>
<dbReference type="Gene3D" id="1.10.10.10">
    <property type="entry name" value="Winged helix-like DNA-binding domain superfamily/Winged helix DNA-binding domain"/>
    <property type="match status" value="1"/>
</dbReference>
<dbReference type="InterPro" id="IPR050389">
    <property type="entry name" value="LysR-type_TF"/>
</dbReference>
<reference evidence="6 8" key="1">
    <citation type="submission" date="2015-03" db="EMBL/GenBank/DDBJ databases">
        <authorList>
            <consortium name="Pathogen Informatics"/>
            <person name="Murphy D."/>
        </authorList>
    </citation>
    <scope>NUCLEOTIDE SEQUENCE [LARGE SCALE GENOMIC DNA]</scope>
    <source>
        <strain evidence="6">Type strain: CIP110231</strain>
        <strain evidence="8">type strain: CIP110231</strain>
    </source>
</reference>
<dbReference type="GO" id="GO:0003677">
    <property type="term" value="F:DNA binding"/>
    <property type="evidence" value="ECO:0007669"/>
    <property type="project" value="UniProtKB-KW"/>
</dbReference>
<dbReference type="GO" id="GO:0003700">
    <property type="term" value="F:DNA-binding transcription factor activity"/>
    <property type="evidence" value="ECO:0007669"/>
    <property type="project" value="InterPro"/>
</dbReference>
<evidence type="ECO:0000256" key="4">
    <source>
        <dbReference type="ARBA" id="ARBA00023163"/>
    </source>
</evidence>
<name>A0AAW7JXY4_9GAMM</name>
<keyword evidence="3" id="KW-0238">DNA-binding</keyword>
<proteinExistence type="inferred from homology"/>
<dbReference type="Pfam" id="PF00126">
    <property type="entry name" value="HTH_1"/>
    <property type="match status" value="1"/>
</dbReference>
<dbReference type="PRINTS" id="PR00039">
    <property type="entry name" value="HTHLYSR"/>
</dbReference>
<dbReference type="PROSITE" id="PS50931">
    <property type="entry name" value="HTH_LYSR"/>
    <property type="match status" value="1"/>
</dbReference>
<dbReference type="PANTHER" id="PTHR30118:SF15">
    <property type="entry name" value="TRANSCRIPTIONAL REGULATORY PROTEIN"/>
    <property type="match status" value="1"/>
</dbReference>
<dbReference type="InterPro" id="IPR036388">
    <property type="entry name" value="WH-like_DNA-bd_sf"/>
</dbReference>
<comment type="caution">
    <text evidence="7">The sequence shown here is derived from an EMBL/GenBank/DDBJ whole genome shotgun (WGS) entry which is preliminary data.</text>
</comment>
<accession>A0AAW7JXY4</accession>
<evidence type="ECO:0000313" key="9">
    <source>
        <dbReference type="Proteomes" id="UP001167864"/>
    </source>
</evidence>
<evidence type="ECO:0000313" key="6">
    <source>
        <dbReference type="EMBL" id="CND94421.1"/>
    </source>
</evidence>
<dbReference type="Pfam" id="PF03466">
    <property type="entry name" value="LysR_substrate"/>
    <property type="match status" value="1"/>
</dbReference>
<gene>
    <name evidence="6" type="primary">leuO_1</name>
    <name evidence="6" type="ORF">ERS137967_00367</name>
    <name evidence="7" type="ORF">QVN42_00265</name>
</gene>
<dbReference type="SUPFAM" id="SSF53850">
    <property type="entry name" value="Periplasmic binding protein-like II"/>
    <property type="match status" value="1"/>
</dbReference>
<dbReference type="InterPro" id="IPR000847">
    <property type="entry name" value="LysR_HTH_N"/>
</dbReference>
<dbReference type="Proteomes" id="UP000040578">
    <property type="component" value="Unassembled WGS sequence"/>
</dbReference>
<dbReference type="AlphaFoldDB" id="A0AAW7JXY4"/>
<dbReference type="RefSeq" id="WP_049596606.1">
    <property type="nucleotide sequence ID" value="NZ_CPYD01000001.1"/>
</dbReference>
<evidence type="ECO:0000256" key="3">
    <source>
        <dbReference type="ARBA" id="ARBA00023125"/>
    </source>
</evidence>
<feature type="domain" description="HTH lysR-type" evidence="5">
    <location>
        <begin position="7"/>
        <end position="64"/>
    </location>
</feature>
<dbReference type="Gene3D" id="3.40.190.10">
    <property type="entry name" value="Periplasmic binding protein-like II"/>
    <property type="match status" value="2"/>
</dbReference>
<organism evidence="7 9">
    <name type="scientific">Yersinia nurmii</name>
    <dbReference type="NCBI Taxonomy" id="685706"/>
    <lineage>
        <taxon>Bacteria</taxon>
        <taxon>Pseudomonadati</taxon>
        <taxon>Pseudomonadota</taxon>
        <taxon>Gammaproteobacteria</taxon>
        <taxon>Enterobacterales</taxon>
        <taxon>Yersiniaceae</taxon>
        <taxon>Yersinia</taxon>
    </lineage>
</organism>
<comment type="similarity">
    <text evidence="1">Belongs to the LysR transcriptional regulatory family.</text>
</comment>
<evidence type="ECO:0000256" key="1">
    <source>
        <dbReference type="ARBA" id="ARBA00009437"/>
    </source>
</evidence>
<dbReference type="PANTHER" id="PTHR30118">
    <property type="entry name" value="HTH-TYPE TRANSCRIPTIONAL REGULATOR LEUO-RELATED"/>
    <property type="match status" value="1"/>
</dbReference>
<dbReference type="InterPro" id="IPR036390">
    <property type="entry name" value="WH_DNA-bd_sf"/>
</dbReference>
<keyword evidence="4" id="KW-0804">Transcription</keyword>
<dbReference type="InterPro" id="IPR005119">
    <property type="entry name" value="LysR_subst-bd"/>
</dbReference>
<dbReference type="Proteomes" id="UP001167864">
    <property type="component" value="Unassembled WGS sequence"/>
</dbReference>
<evidence type="ECO:0000256" key="2">
    <source>
        <dbReference type="ARBA" id="ARBA00023015"/>
    </source>
</evidence>
<reference evidence="7" key="2">
    <citation type="submission" date="2023-06" db="EMBL/GenBank/DDBJ databases">
        <authorList>
            <person name="Polev D.E."/>
            <person name="Saitova A.T."/>
            <person name="Bogumilchik E.A."/>
            <person name="Kokorina G.I."/>
            <person name="Voskresenskaia E.A."/>
        </authorList>
    </citation>
    <scope>NUCLEOTIDE SEQUENCE</scope>
    <source>
        <strain evidence="7">2145 StPb PI</strain>
    </source>
</reference>
<dbReference type="EMBL" id="JAUEHU010000001">
    <property type="protein sequence ID" value="MDN0085840.1"/>
    <property type="molecule type" value="Genomic_DNA"/>
</dbReference>
<keyword evidence="8" id="KW-1185">Reference proteome</keyword>
<evidence type="ECO:0000313" key="8">
    <source>
        <dbReference type="Proteomes" id="UP000040578"/>
    </source>
</evidence>
<dbReference type="SUPFAM" id="SSF46785">
    <property type="entry name" value="Winged helix' DNA-binding domain"/>
    <property type="match status" value="1"/>
</dbReference>
<dbReference type="EMBL" id="CPYD01000001">
    <property type="protein sequence ID" value="CND94421.1"/>
    <property type="molecule type" value="Genomic_DNA"/>
</dbReference>